<evidence type="ECO:0000313" key="1">
    <source>
        <dbReference type="EMBL" id="QDQ96910.1"/>
    </source>
</evidence>
<dbReference type="InterPro" id="IPR050484">
    <property type="entry name" value="Transf_Hexapept/Carb_Anhydrase"/>
</dbReference>
<dbReference type="Gene3D" id="2.160.10.10">
    <property type="entry name" value="Hexapeptide repeat proteins"/>
    <property type="match status" value="1"/>
</dbReference>
<dbReference type="KEGG" id="toy:FO059_05640"/>
<keyword evidence="2" id="KW-1185">Reference proteome</keyword>
<dbReference type="InterPro" id="IPR001451">
    <property type="entry name" value="Hexapep"/>
</dbReference>
<dbReference type="Proteomes" id="UP000317344">
    <property type="component" value="Chromosome"/>
</dbReference>
<dbReference type="Pfam" id="PF00132">
    <property type="entry name" value="Hexapep"/>
    <property type="match status" value="1"/>
</dbReference>
<dbReference type="SUPFAM" id="SSF51161">
    <property type="entry name" value="Trimeric LpxA-like enzymes"/>
    <property type="match status" value="1"/>
</dbReference>
<dbReference type="InterPro" id="IPR047324">
    <property type="entry name" value="LbH_gamma_CA-like"/>
</dbReference>
<dbReference type="InterPro" id="IPR011004">
    <property type="entry name" value="Trimer_LpxA-like_sf"/>
</dbReference>
<reference evidence="1 2" key="1">
    <citation type="submission" date="2019-07" db="EMBL/GenBank/DDBJ databases">
        <title>Tomitella cavernea sp. nov., an actinomycete isolated from soil.</title>
        <authorList>
            <person name="Cheng J."/>
        </authorList>
    </citation>
    <scope>NUCLEOTIDE SEQUENCE [LARGE SCALE GENOMIC DNA]</scope>
    <source>
        <strain evidence="1 2">HY188</strain>
    </source>
</reference>
<dbReference type="RefSeq" id="WP_143907065.1">
    <property type="nucleotide sequence ID" value="NZ_CP041765.1"/>
</dbReference>
<sequence>MPLFSFEGASPEVHPGAWIAPTATLVGDVHVEEGASVWYNAVLRADFGPIIVRAGANVQDCSVVHGGEEATVIGPGATVGHSCVVHGAEVGAQALIGNGAVVQDGAVIGDRALVAAGAVVTPGTRIPAETVATGTPATVRGPLSGSAVWWVDNNPRTYRDLARRHADGALPAGE</sequence>
<reference evidence="1 2" key="2">
    <citation type="submission" date="2019-07" db="EMBL/GenBank/DDBJ databases">
        <authorList>
            <person name="Huang Y."/>
        </authorList>
    </citation>
    <scope>NUCLEOTIDE SEQUENCE [LARGE SCALE GENOMIC DNA]</scope>
    <source>
        <strain evidence="1 2">HY188</strain>
    </source>
</reference>
<accession>A0A516X1K8</accession>
<organism evidence="1 2">
    <name type="scientific">Tomitella fengzijianii</name>
    <dbReference type="NCBI Taxonomy" id="2597660"/>
    <lineage>
        <taxon>Bacteria</taxon>
        <taxon>Bacillati</taxon>
        <taxon>Actinomycetota</taxon>
        <taxon>Actinomycetes</taxon>
        <taxon>Mycobacteriales</taxon>
        <taxon>Tomitella</taxon>
    </lineage>
</organism>
<protein>
    <submittedName>
        <fullName evidence="1">Gamma carbonic anhydrase family protein</fullName>
    </submittedName>
</protein>
<evidence type="ECO:0000313" key="2">
    <source>
        <dbReference type="Proteomes" id="UP000317344"/>
    </source>
</evidence>
<dbReference type="OrthoDB" id="9803036at2"/>
<dbReference type="AlphaFoldDB" id="A0A516X1K8"/>
<dbReference type="PANTHER" id="PTHR13061">
    <property type="entry name" value="DYNACTIN SUBUNIT P25"/>
    <property type="match status" value="1"/>
</dbReference>
<name>A0A516X1K8_9ACTN</name>
<gene>
    <name evidence="1" type="ORF">FO059_05640</name>
</gene>
<dbReference type="PANTHER" id="PTHR13061:SF29">
    <property type="entry name" value="GAMMA CARBONIC ANHYDRASE-LIKE 1, MITOCHONDRIAL-RELATED"/>
    <property type="match status" value="1"/>
</dbReference>
<dbReference type="CDD" id="cd04645">
    <property type="entry name" value="LbH_gamma_CA_like"/>
    <property type="match status" value="1"/>
</dbReference>
<proteinExistence type="predicted"/>
<dbReference type="EMBL" id="CP041765">
    <property type="protein sequence ID" value="QDQ96910.1"/>
    <property type="molecule type" value="Genomic_DNA"/>
</dbReference>